<dbReference type="EMBL" id="SDPN01000003">
    <property type="protein sequence ID" value="RXZ72664.1"/>
    <property type="molecule type" value="Genomic_DNA"/>
</dbReference>
<gene>
    <name evidence="3" type="ORF">ESP51_02340</name>
</gene>
<evidence type="ECO:0000256" key="1">
    <source>
        <dbReference type="SAM" id="Phobius"/>
    </source>
</evidence>
<feature type="signal peptide" evidence="2">
    <location>
        <begin position="1"/>
        <end position="34"/>
    </location>
</feature>
<keyword evidence="1" id="KW-1133">Transmembrane helix</keyword>
<protein>
    <submittedName>
        <fullName evidence="3">LPXTG cell wall anchor domain-containing protein</fullName>
    </submittedName>
</protein>
<keyword evidence="1" id="KW-0472">Membrane</keyword>
<dbReference type="AlphaFoldDB" id="A0A4Q2L3D5"/>
<keyword evidence="4" id="KW-1185">Reference proteome</keyword>
<reference evidence="3 4" key="1">
    <citation type="submission" date="2019-01" db="EMBL/GenBank/DDBJ databases">
        <title>Agromyces.</title>
        <authorList>
            <person name="Li J."/>
        </authorList>
    </citation>
    <scope>NUCLEOTIDE SEQUENCE [LARGE SCALE GENOMIC DNA]</scope>
    <source>
        <strain evidence="3 4">DSM 15934</strain>
    </source>
</reference>
<feature type="transmembrane region" description="Helical" evidence="1">
    <location>
        <begin position="57"/>
        <end position="76"/>
    </location>
</feature>
<evidence type="ECO:0000256" key="2">
    <source>
        <dbReference type="SAM" id="SignalP"/>
    </source>
</evidence>
<keyword evidence="2" id="KW-0732">Signal</keyword>
<organism evidence="3 4">
    <name type="scientific">Agromyces albus</name>
    <dbReference type="NCBI Taxonomy" id="205332"/>
    <lineage>
        <taxon>Bacteria</taxon>
        <taxon>Bacillati</taxon>
        <taxon>Actinomycetota</taxon>
        <taxon>Actinomycetes</taxon>
        <taxon>Micrococcales</taxon>
        <taxon>Microbacteriaceae</taxon>
        <taxon>Agromyces</taxon>
    </lineage>
</organism>
<feature type="chain" id="PRO_5020907216" evidence="2">
    <location>
        <begin position="35"/>
        <end position="81"/>
    </location>
</feature>
<dbReference type="RefSeq" id="WP_129519287.1">
    <property type="nucleotide sequence ID" value="NZ_SDPN01000003.1"/>
</dbReference>
<name>A0A4Q2L3D5_9MICO</name>
<proteinExistence type="predicted"/>
<comment type="caution">
    <text evidence="3">The sequence shown here is derived from an EMBL/GenBank/DDBJ whole genome shotgun (WGS) entry which is preliminary data.</text>
</comment>
<evidence type="ECO:0000313" key="4">
    <source>
        <dbReference type="Proteomes" id="UP000293865"/>
    </source>
</evidence>
<accession>A0A4Q2L3D5</accession>
<sequence>MKRMSKRRMGIAGMIATATSVVFAAIATAAPAAAATAAASAAPAALAATGADVMPWLIAGGVALLAGLAAVLVGFVRRRRS</sequence>
<keyword evidence="1" id="KW-0812">Transmembrane</keyword>
<dbReference type="Proteomes" id="UP000293865">
    <property type="component" value="Unassembled WGS sequence"/>
</dbReference>
<dbReference type="NCBIfam" id="TIGR01167">
    <property type="entry name" value="LPXTG_anchor"/>
    <property type="match status" value="1"/>
</dbReference>
<evidence type="ECO:0000313" key="3">
    <source>
        <dbReference type="EMBL" id="RXZ72664.1"/>
    </source>
</evidence>